<dbReference type="KEGG" id="rfo:REIFOR_01967"/>
<gene>
    <name evidence="1" type="ORF">REIFOR_01967</name>
</gene>
<dbReference type="EMBL" id="CP011797">
    <property type="protein sequence ID" value="ATX77104.1"/>
    <property type="molecule type" value="Genomic_DNA"/>
</dbReference>
<dbReference type="InterPro" id="IPR014858">
    <property type="entry name" value="BrxB"/>
</dbReference>
<evidence type="ECO:0000313" key="2">
    <source>
        <dbReference type="Proteomes" id="UP000229757"/>
    </source>
</evidence>
<keyword evidence="2" id="KW-1185">Reference proteome</keyword>
<dbReference type="Pfam" id="PF08747">
    <property type="entry name" value="BrxB"/>
    <property type="match status" value="1"/>
</dbReference>
<dbReference type="RefSeq" id="WP_100257387.1">
    <property type="nucleotide sequence ID" value="NZ_CP011797.1"/>
</dbReference>
<sequence length="192" mass="21963">MNQGLQERLNKIPDILLSEDFLNKKGLGGDLCFWIFDYAPEHELQVRDHLHFLAELLAKKHSHLKVAHINLLDNMVAYLTDRNLLERAIDLQKAKGDEALLKALSGPLHMDKFVPFLLKHNKIDHQDLVLLSGVGSVWPLLRAHNLLNSLHADLGHVPLVLYYPGEYTGKDLSLFNRIPSNNYYRAFKLVSE</sequence>
<evidence type="ECO:0000313" key="1">
    <source>
        <dbReference type="EMBL" id="ATX77104.1"/>
    </source>
</evidence>
<name>A0A2K8KUY0_9GAMM</name>
<proteinExistence type="predicted"/>
<dbReference type="OrthoDB" id="1093513at2"/>
<reference evidence="1 2" key="1">
    <citation type="journal article" date="2017" name="Environ. Microbiol.">
        <title>Genomic and physiological analyses of 'Reinekea forsetii' reveal a versatile opportunistic lifestyle during spring algae blooms.</title>
        <authorList>
            <person name="Avci B."/>
            <person name="Hahnke R.L."/>
            <person name="Chafee M."/>
            <person name="Fischer T."/>
            <person name="Gruber-Vodicka H."/>
            <person name="Tegetmeyer H.E."/>
            <person name="Harder J."/>
            <person name="Fuchs B.M."/>
            <person name="Amann R.I."/>
            <person name="Teeling H."/>
        </authorList>
    </citation>
    <scope>NUCLEOTIDE SEQUENCE [LARGE SCALE GENOMIC DNA]</scope>
    <source>
        <strain evidence="1 2">Hel1_31_D35</strain>
    </source>
</reference>
<dbReference type="Proteomes" id="UP000229757">
    <property type="component" value="Chromosome"/>
</dbReference>
<accession>A0A2K8KUY0</accession>
<evidence type="ECO:0008006" key="3">
    <source>
        <dbReference type="Google" id="ProtNLM"/>
    </source>
</evidence>
<protein>
    <recommendedName>
        <fullName evidence="3">Cytoplasmic protein</fullName>
    </recommendedName>
</protein>
<dbReference type="AlphaFoldDB" id="A0A2K8KUY0"/>
<organism evidence="1 2">
    <name type="scientific">Reinekea forsetii</name>
    <dbReference type="NCBI Taxonomy" id="1336806"/>
    <lineage>
        <taxon>Bacteria</taxon>
        <taxon>Pseudomonadati</taxon>
        <taxon>Pseudomonadota</taxon>
        <taxon>Gammaproteobacteria</taxon>
        <taxon>Oceanospirillales</taxon>
        <taxon>Saccharospirillaceae</taxon>
        <taxon>Reinekea</taxon>
    </lineage>
</organism>